<feature type="compositionally biased region" description="Low complexity" evidence="4">
    <location>
        <begin position="395"/>
        <end position="408"/>
    </location>
</feature>
<keyword evidence="5" id="KW-0812">Transmembrane</keyword>
<dbReference type="PROSITE" id="PS00139">
    <property type="entry name" value="THIOL_PROTEASE_CYS"/>
    <property type="match status" value="1"/>
</dbReference>
<keyword evidence="2" id="KW-0865">Zymogen</keyword>
<dbReference type="CDD" id="cd02620">
    <property type="entry name" value="Peptidase_C1A_CathepsinB"/>
    <property type="match status" value="1"/>
</dbReference>
<dbReference type="EMBL" id="MIGC01001800">
    <property type="protein sequence ID" value="PHJ22138.1"/>
    <property type="molecule type" value="Genomic_DNA"/>
</dbReference>
<keyword evidence="3" id="KW-0325">Glycoprotein</keyword>
<dbReference type="InterPro" id="IPR025660">
    <property type="entry name" value="Pept_his_AS"/>
</dbReference>
<protein>
    <submittedName>
        <fullName evidence="7">Cathepsin b</fullName>
    </submittedName>
</protein>
<feature type="region of interest" description="Disordered" evidence="4">
    <location>
        <begin position="88"/>
        <end position="124"/>
    </location>
</feature>
<dbReference type="Gene3D" id="3.90.70.10">
    <property type="entry name" value="Cysteine proteinases"/>
    <property type="match status" value="1"/>
</dbReference>
<evidence type="ECO:0000313" key="8">
    <source>
        <dbReference type="Proteomes" id="UP000221165"/>
    </source>
</evidence>
<feature type="domain" description="Peptidase C1A papain C-terminal" evidence="6">
    <location>
        <begin position="468"/>
        <end position="740"/>
    </location>
</feature>
<dbReference type="Proteomes" id="UP000221165">
    <property type="component" value="Unassembled WGS sequence"/>
</dbReference>
<dbReference type="Pfam" id="PF00112">
    <property type="entry name" value="Peptidase_C1"/>
    <property type="match status" value="1"/>
</dbReference>
<dbReference type="InterPro" id="IPR000668">
    <property type="entry name" value="Peptidase_C1A_C"/>
</dbReference>
<keyword evidence="8" id="KW-1185">Reference proteome</keyword>
<dbReference type="InterPro" id="IPR013128">
    <property type="entry name" value="Peptidase_C1A"/>
</dbReference>
<feature type="compositionally biased region" description="Polar residues" evidence="4">
    <location>
        <begin position="102"/>
        <end position="114"/>
    </location>
</feature>
<accession>A0A2C6L240</accession>
<dbReference type="PRINTS" id="PR00705">
    <property type="entry name" value="PAPAIN"/>
</dbReference>
<dbReference type="GeneID" id="94427418"/>
<comment type="caution">
    <text evidence="7">The sequence shown here is derived from an EMBL/GenBank/DDBJ whole genome shotgun (WGS) entry which is preliminary data.</text>
</comment>
<feature type="region of interest" description="Disordered" evidence="4">
    <location>
        <begin position="337"/>
        <end position="408"/>
    </location>
</feature>
<evidence type="ECO:0000313" key="7">
    <source>
        <dbReference type="EMBL" id="PHJ22138.1"/>
    </source>
</evidence>
<dbReference type="PANTHER" id="PTHR12411">
    <property type="entry name" value="CYSTEINE PROTEASE FAMILY C1-RELATED"/>
    <property type="match status" value="1"/>
</dbReference>
<dbReference type="PROSITE" id="PS00639">
    <property type="entry name" value="THIOL_PROTEASE_HIS"/>
    <property type="match status" value="1"/>
</dbReference>
<dbReference type="GO" id="GO:0008234">
    <property type="term" value="F:cysteine-type peptidase activity"/>
    <property type="evidence" value="ECO:0007669"/>
    <property type="project" value="InterPro"/>
</dbReference>
<gene>
    <name evidence="7" type="ORF">CSUI_004012</name>
</gene>
<dbReference type="AlphaFoldDB" id="A0A2C6L240"/>
<feature type="region of interest" description="Disordered" evidence="4">
    <location>
        <begin position="810"/>
        <end position="856"/>
    </location>
</feature>
<feature type="compositionally biased region" description="Basic and acidic residues" evidence="4">
    <location>
        <begin position="349"/>
        <end position="358"/>
    </location>
</feature>
<comment type="similarity">
    <text evidence="1">Belongs to the peptidase C1 family.</text>
</comment>
<evidence type="ECO:0000256" key="1">
    <source>
        <dbReference type="ARBA" id="ARBA00008455"/>
    </source>
</evidence>
<name>A0A2C6L240_9APIC</name>
<feature type="compositionally biased region" description="Basic and acidic residues" evidence="4">
    <location>
        <begin position="88"/>
        <end position="101"/>
    </location>
</feature>
<evidence type="ECO:0000259" key="6">
    <source>
        <dbReference type="SMART" id="SM00645"/>
    </source>
</evidence>
<proteinExistence type="inferred from homology"/>
<dbReference type="SUPFAM" id="SSF54001">
    <property type="entry name" value="Cysteine proteinases"/>
    <property type="match status" value="1"/>
</dbReference>
<dbReference type="VEuPathDB" id="ToxoDB:CSUI_004012"/>
<dbReference type="SMART" id="SM00645">
    <property type="entry name" value="Pept_C1"/>
    <property type="match status" value="1"/>
</dbReference>
<evidence type="ECO:0000256" key="2">
    <source>
        <dbReference type="ARBA" id="ARBA00023145"/>
    </source>
</evidence>
<feature type="region of interest" description="Disordered" evidence="4">
    <location>
        <begin position="256"/>
        <end position="295"/>
    </location>
</feature>
<feature type="transmembrane region" description="Helical" evidence="5">
    <location>
        <begin position="12"/>
        <end position="35"/>
    </location>
</feature>
<evidence type="ECO:0000256" key="4">
    <source>
        <dbReference type="SAM" id="MobiDB-lite"/>
    </source>
</evidence>
<feature type="compositionally biased region" description="Low complexity" evidence="4">
    <location>
        <begin position="115"/>
        <end position="124"/>
    </location>
</feature>
<dbReference type="InterPro" id="IPR038765">
    <property type="entry name" value="Papain-like_cys_pep_sf"/>
</dbReference>
<dbReference type="InterPro" id="IPR000169">
    <property type="entry name" value="Pept_cys_AS"/>
</dbReference>
<dbReference type="OrthoDB" id="190265at2759"/>
<evidence type="ECO:0000256" key="5">
    <source>
        <dbReference type="SAM" id="Phobius"/>
    </source>
</evidence>
<feature type="region of interest" description="Disordered" evidence="4">
    <location>
        <begin position="176"/>
        <end position="197"/>
    </location>
</feature>
<reference evidence="7 8" key="1">
    <citation type="journal article" date="2017" name="Int. J. Parasitol.">
        <title>The genome of the protozoan parasite Cystoisospora suis and a reverse vaccinology approach to identify vaccine candidates.</title>
        <authorList>
            <person name="Palmieri N."/>
            <person name="Shrestha A."/>
            <person name="Ruttkowski B."/>
            <person name="Beck T."/>
            <person name="Vogl C."/>
            <person name="Tomley F."/>
            <person name="Blake D.P."/>
            <person name="Joachim A."/>
        </authorList>
    </citation>
    <scope>NUCLEOTIDE SEQUENCE [LARGE SCALE GENOMIC DNA]</scope>
    <source>
        <strain evidence="7 8">Wien I</strain>
    </source>
</reference>
<organism evidence="7 8">
    <name type="scientific">Cystoisospora suis</name>
    <dbReference type="NCBI Taxonomy" id="483139"/>
    <lineage>
        <taxon>Eukaryota</taxon>
        <taxon>Sar</taxon>
        <taxon>Alveolata</taxon>
        <taxon>Apicomplexa</taxon>
        <taxon>Conoidasida</taxon>
        <taxon>Coccidia</taxon>
        <taxon>Eucoccidiorida</taxon>
        <taxon>Eimeriorina</taxon>
        <taxon>Sarcocystidae</taxon>
        <taxon>Cystoisospora</taxon>
    </lineage>
</organism>
<evidence type="ECO:0000256" key="3">
    <source>
        <dbReference type="ARBA" id="ARBA00023180"/>
    </source>
</evidence>
<feature type="compositionally biased region" description="Basic and acidic residues" evidence="4">
    <location>
        <begin position="256"/>
        <end position="277"/>
    </location>
</feature>
<keyword evidence="5" id="KW-1133">Transmembrane helix</keyword>
<feature type="compositionally biased region" description="Basic and acidic residues" evidence="4">
    <location>
        <begin position="176"/>
        <end position="187"/>
    </location>
</feature>
<dbReference type="GO" id="GO:0006508">
    <property type="term" value="P:proteolysis"/>
    <property type="evidence" value="ECO:0007669"/>
    <property type="project" value="InterPro"/>
</dbReference>
<sequence>MGQKRVSVFSLHLRVSPFSLCLVSILIFLLSFFTFHDAPCGSAHLLFTLGADLPSTEEKGRVSQEGFFPFIPVTSSLLFSLLSGTENTQERGVETPEKISSSKEWMQSMTERTTSPSSSSSSVSMIKPVKKLSRRDLEVNVRRSLGSLVEDVFQILIQNLKKVLVLPPSSYKDKRTWSLDTQEQREEGGEEGQDFPLKNTKIGRYYAERFPNEPDDVRELFPLLLDDKEAYSLWKSHFTRHLISRLTDRMVKDLSKGIKESEGGDQREEEREDKTDQEGVEEQEDGEEQGFSTSPNHRLNLLDVVFLEAKKVFWDSRPASSQAAVILINRRMKELRQEHQQKNFHKKHLSQETEERRKSPQPPFPRHLVHSLQRETDEKATNQTNKDNDQESFTSSSFMESPPLSSRPLPSWIAEVSPRFRTLSIRDAKALMGTYLVHYPVQVEGKKIPVKPVSLPPRSYASSSSAPLPDEFDSREAFPYCKDVIGHVRDQGDCGSCWAFASTEALNDRVCIKSQGKAGVSLSAQHTTSCCNAIHCASFGCNGGQPGMAWRWFQRNGVVTGGDYETLNEGKTCWPYEIPNCAHHAKAPFPDCDSGVLPKKTPKCRKECEEQDYTTHVHPFKEDLHRAASSYSLRSREDIKRDMINHGSVTGAFMVYEDFLNYKSGVYTHVTGMPIGGHAVKILGWGSVRGRAEQRGVSSSDGGVEYWLGVNSWNEYWGDEGTFKIQMGQAGIDDEVVAGEALQEVEKESVEHEESREEKVATISLQGTINLGVEKEGQEEEEMLKRRQREAGASAIDFLFYAEERVRDDGAVRDRKEKGQGQPREKEEEEGMRGRKKEEEGKEEKEDSLLQYEREM</sequence>
<dbReference type="RefSeq" id="XP_067923815.1">
    <property type="nucleotide sequence ID" value="XM_068064207.1"/>
</dbReference>
<keyword evidence="5" id="KW-0472">Membrane</keyword>
<feature type="compositionally biased region" description="Acidic residues" evidence="4">
    <location>
        <begin position="278"/>
        <end position="288"/>
    </location>
</feature>